<keyword evidence="1" id="KW-0472">Membrane</keyword>
<reference evidence="3" key="1">
    <citation type="submission" date="2022-11" db="UniProtKB">
        <authorList>
            <consortium name="WormBaseParasite"/>
        </authorList>
    </citation>
    <scope>IDENTIFICATION</scope>
</reference>
<proteinExistence type="predicted"/>
<organism evidence="2 3">
    <name type="scientific">Parascaris univalens</name>
    <name type="common">Nematode worm</name>
    <dbReference type="NCBI Taxonomy" id="6257"/>
    <lineage>
        <taxon>Eukaryota</taxon>
        <taxon>Metazoa</taxon>
        <taxon>Ecdysozoa</taxon>
        <taxon>Nematoda</taxon>
        <taxon>Chromadorea</taxon>
        <taxon>Rhabditida</taxon>
        <taxon>Spirurina</taxon>
        <taxon>Ascaridomorpha</taxon>
        <taxon>Ascaridoidea</taxon>
        <taxon>Ascarididae</taxon>
        <taxon>Parascaris</taxon>
    </lineage>
</organism>
<keyword evidence="1" id="KW-1133">Transmembrane helix</keyword>
<dbReference type="Proteomes" id="UP000887569">
    <property type="component" value="Unplaced"/>
</dbReference>
<name>A0A915BYS1_PARUN</name>
<protein>
    <submittedName>
        <fullName evidence="3">Uncharacterized protein</fullName>
    </submittedName>
</protein>
<sequence>LSTTCVLLRIYLLQVIHTANHVIIRVLFAVLTVLGLLCCCGCIAGAAFAFRRRRIATE</sequence>
<feature type="transmembrane region" description="Helical" evidence="1">
    <location>
        <begin position="22"/>
        <end position="50"/>
    </location>
</feature>
<dbReference type="AlphaFoldDB" id="A0A915BYS1"/>
<evidence type="ECO:0000256" key="1">
    <source>
        <dbReference type="SAM" id="Phobius"/>
    </source>
</evidence>
<accession>A0A915BYS1</accession>
<evidence type="ECO:0000313" key="2">
    <source>
        <dbReference type="Proteomes" id="UP000887569"/>
    </source>
</evidence>
<keyword evidence="2" id="KW-1185">Reference proteome</keyword>
<keyword evidence="1" id="KW-0812">Transmembrane</keyword>
<dbReference type="WBParaSite" id="PgR070_g050_t03">
    <property type="protein sequence ID" value="PgR070_g050_t03"/>
    <property type="gene ID" value="PgR070_g050"/>
</dbReference>
<evidence type="ECO:0000313" key="3">
    <source>
        <dbReference type="WBParaSite" id="PgR070_g050_t03"/>
    </source>
</evidence>